<gene>
    <name evidence="2" type="primary">20207670</name>
    <name evidence="1" type="ORF">HELRODRAFT_180339</name>
</gene>
<evidence type="ECO:0000313" key="2">
    <source>
        <dbReference type="EnsemblMetazoa" id="HelroP180339"/>
    </source>
</evidence>
<dbReference type="EnsemblMetazoa" id="HelroT180339">
    <property type="protein sequence ID" value="HelroP180339"/>
    <property type="gene ID" value="HelroG180339"/>
</dbReference>
<dbReference type="AlphaFoldDB" id="T1FFS1"/>
<keyword evidence="3" id="KW-1185">Reference proteome</keyword>
<dbReference type="RefSeq" id="XP_009027906.1">
    <property type="nucleotide sequence ID" value="XM_009029658.1"/>
</dbReference>
<dbReference type="HOGENOM" id="CLU_1469784_0_0_1"/>
<accession>T1FFS1</accession>
<name>T1FFS1_HELRO</name>
<evidence type="ECO:0000313" key="1">
    <source>
        <dbReference type="EMBL" id="ESN93932.1"/>
    </source>
</evidence>
<dbReference type="CTD" id="20207670"/>
<dbReference type="Proteomes" id="UP000015101">
    <property type="component" value="Unassembled WGS sequence"/>
</dbReference>
<dbReference type="OrthoDB" id="276744at2759"/>
<reference evidence="1 3" key="2">
    <citation type="journal article" date="2013" name="Nature">
        <title>Insights into bilaterian evolution from three spiralian genomes.</title>
        <authorList>
            <person name="Simakov O."/>
            <person name="Marletaz F."/>
            <person name="Cho S.J."/>
            <person name="Edsinger-Gonzales E."/>
            <person name="Havlak P."/>
            <person name="Hellsten U."/>
            <person name="Kuo D.H."/>
            <person name="Larsson T."/>
            <person name="Lv J."/>
            <person name="Arendt D."/>
            <person name="Savage R."/>
            <person name="Osoegawa K."/>
            <person name="de Jong P."/>
            <person name="Grimwood J."/>
            <person name="Chapman J.A."/>
            <person name="Shapiro H."/>
            <person name="Aerts A."/>
            <person name="Otillar R.P."/>
            <person name="Terry A.Y."/>
            <person name="Boore J.L."/>
            <person name="Grigoriev I.V."/>
            <person name="Lindberg D.R."/>
            <person name="Seaver E.C."/>
            <person name="Weisblat D.A."/>
            <person name="Putnam N.H."/>
            <person name="Rokhsar D.S."/>
        </authorList>
    </citation>
    <scope>NUCLEOTIDE SEQUENCE</scope>
</reference>
<proteinExistence type="predicted"/>
<dbReference type="GeneID" id="20207670"/>
<dbReference type="InParanoid" id="T1FFS1"/>
<reference evidence="2" key="3">
    <citation type="submission" date="2015-06" db="UniProtKB">
        <authorList>
            <consortium name="EnsemblMetazoa"/>
        </authorList>
    </citation>
    <scope>IDENTIFICATION</scope>
</reference>
<sequence length="184" mass="21138">MVQMAKQKKFTNSTIFKTSTSNPDKITRRQHFFTPAVGKLIRRAEVASIGSPLFERQQDLKINFYNAANDTEALKNQLFNNKDLIVKKCIETGKNCSNSTTWKLKDGQKEKTMLMKIESVQRRFTKAIPSIRHLPYLSRLNSVGLQTIVKIWNALPEEVVSSPSYAIFKTKLLTVDLRNFLQIK</sequence>
<reference evidence="3" key="1">
    <citation type="submission" date="2012-12" db="EMBL/GenBank/DDBJ databases">
        <authorList>
            <person name="Hellsten U."/>
            <person name="Grimwood J."/>
            <person name="Chapman J.A."/>
            <person name="Shapiro H."/>
            <person name="Aerts A."/>
            <person name="Otillar R.P."/>
            <person name="Terry A.Y."/>
            <person name="Boore J.L."/>
            <person name="Simakov O."/>
            <person name="Marletaz F."/>
            <person name="Cho S.-J."/>
            <person name="Edsinger-Gonzales E."/>
            <person name="Havlak P."/>
            <person name="Kuo D.-H."/>
            <person name="Larsson T."/>
            <person name="Lv J."/>
            <person name="Arendt D."/>
            <person name="Savage R."/>
            <person name="Osoegawa K."/>
            <person name="de Jong P."/>
            <person name="Lindberg D.R."/>
            <person name="Seaver E.C."/>
            <person name="Weisblat D.A."/>
            <person name="Putnam N.H."/>
            <person name="Grigoriev I.V."/>
            <person name="Rokhsar D.S."/>
        </authorList>
    </citation>
    <scope>NUCLEOTIDE SEQUENCE</scope>
</reference>
<protein>
    <submittedName>
        <fullName evidence="1 2">Uncharacterized protein</fullName>
    </submittedName>
</protein>
<dbReference type="EMBL" id="AMQM01007171">
    <property type="status" value="NOT_ANNOTATED_CDS"/>
    <property type="molecule type" value="Genomic_DNA"/>
</dbReference>
<dbReference type="EMBL" id="KB097579">
    <property type="protein sequence ID" value="ESN93932.1"/>
    <property type="molecule type" value="Genomic_DNA"/>
</dbReference>
<evidence type="ECO:0000313" key="3">
    <source>
        <dbReference type="Proteomes" id="UP000015101"/>
    </source>
</evidence>
<dbReference type="KEGG" id="hro:HELRODRAFT_180339"/>
<organism evidence="2 3">
    <name type="scientific">Helobdella robusta</name>
    <name type="common">Californian leech</name>
    <dbReference type="NCBI Taxonomy" id="6412"/>
    <lineage>
        <taxon>Eukaryota</taxon>
        <taxon>Metazoa</taxon>
        <taxon>Spiralia</taxon>
        <taxon>Lophotrochozoa</taxon>
        <taxon>Annelida</taxon>
        <taxon>Clitellata</taxon>
        <taxon>Hirudinea</taxon>
        <taxon>Rhynchobdellida</taxon>
        <taxon>Glossiphoniidae</taxon>
        <taxon>Helobdella</taxon>
    </lineage>
</organism>